<name>A0A498CA12_9MICO</name>
<dbReference type="OrthoDB" id="5073450at2"/>
<dbReference type="SUPFAM" id="SSF54523">
    <property type="entry name" value="Pili subunits"/>
    <property type="match status" value="1"/>
</dbReference>
<dbReference type="AlphaFoldDB" id="A0A498CA12"/>
<dbReference type="EMBL" id="RCDB01000002">
    <property type="protein sequence ID" value="RLK49700.1"/>
    <property type="molecule type" value="Genomic_DNA"/>
</dbReference>
<keyword evidence="3" id="KW-1185">Reference proteome</keyword>
<dbReference type="InterPro" id="IPR045584">
    <property type="entry name" value="Pilin-like"/>
</dbReference>
<feature type="transmembrane region" description="Helical" evidence="1">
    <location>
        <begin position="12"/>
        <end position="34"/>
    </location>
</feature>
<accession>A0A498CA12</accession>
<comment type="caution">
    <text evidence="2">The sequence shown here is derived from an EMBL/GenBank/DDBJ whole genome shotgun (WGS) entry which is preliminary data.</text>
</comment>
<organism evidence="2 3">
    <name type="scientific">Microbacterium telephonicum</name>
    <dbReference type="NCBI Taxonomy" id="1714841"/>
    <lineage>
        <taxon>Bacteria</taxon>
        <taxon>Bacillati</taxon>
        <taxon>Actinomycetota</taxon>
        <taxon>Actinomycetes</taxon>
        <taxon>Micrococcales</taxon>
        <taxon>Microbacteriaceae</taxon>
        <taxon>Microbacterium</taxon>
    </lineage>
</organism>
<evidence type="ECO:0000313" key="3">
    <source>
        <dbReference type="Proteomes" id="UP000273158"/>
    </source>
</evidence>
<keyword evidence="1" id="KW-0472">Membrane</keyword>
<sequence>MRAHSKDDGFSLVEVIIAMFVLMVLALAVLPLMIGATRLSVDNKDLAAANAFASAQLAAIREDFPIGATATTSCAALQTRKIPLASAAEDPAGTGMAATVDVLDACPAAAADYPASIRVTVTVRDRSSDVLVTLPTRIRVSAS</sequence>
<evidence type="ECO:0000256" key="1">
    <source>
        <dbReference type="SAM" id="Phobius"/>
    </source>
</evidence>
<dbReference type="Pfam" id="PF07963">
    <property type="entry name" value="N_methyl"/>
    <property type="match status" value="1"/>
</dbReference>
<dbReference type="InterPro" id="IPR012902">
    <property type="entry name" value="N_methyl_site"/>
</dbReference>
<dbReference type="RefSeq" id="WP_121059151.1">
    <property type="nucleotide sequence ID" value="NZ_RCDB01000002.1"/>
</dbReference>
<proteinExistence type="predicted"/>
<reference evidence="2 3" key="1">
    <citation type="journal article" date="2015" name="Stand. Genomic Sci.">
        <title>Genomic Encyclopedia of Bacterial and Archaeal Type Strains, Phase III: the genomes of soil and plant-associated and newly described type strains.</title>
        <authorList>
            <person name="Whitman W.B."/>
            <person name="Woyke T."/>
            <person name="Klenk H.P."/>
            <person name="Zhou Y."/>
            <person name="Lilburn T.G."/>
            <person name="Beck B.J."/>
            <person name="De Vos P."/>
            <person name="Vandamme P."/>
            <person name="Eisen J.A."/>
            <person name="Garrity G."/>
            <person name="Hugenholtz P."/>
            <person name="Kyrpides N.C."/>
        </authorList>
    </citation>
    <scope>NUCLEOTIDE SEQUENCE [LARGE SCALE GENOMIC DNA]</scope>
    <source>
        <strain evidence="2 3">S2T63</strain>
    </source>
</reference>
<evidence type="ECO:0000313" key="2">
    <source>
        <dbReference type="EMBL" id="RLK49700.1"/>
    </source>
</evidence>
<dbReference type="Gene3D" id="3.30.700.10">
    <property type="entry name" value="Glycoprotein, Type 4 Pilin"/>
    <property type="match status" value="1"/>
</dbReference>
<protein>
    <submittedName>
        <fullName evidence="2">Pilin/secretion family protein with methylation motif</fullName>
    </submittedName>
</protein>
<gene>
    <name evidence="2" type="ORF">C7474_1861</name>
</gene>
<keyword evidence="1" id="KW-0812">Transmembrane</keyword>
<dbReference type="Proteomes" id="UP000273158">
    <property type="component" value="Unassembled WGS sequence"/>
</dbReference>
<keyword evidence="1" id="KW-1133">Transmembrane helix</keyword>